<evidence type="ECO:0000256" key="1">
    <source>
        <dbReference type="ARBA" id="ARBA00002868"/>
    </source>
</evidence>
<dbReference type="RefSeq" id="WP_137733253.1">
    <property type="nucleotide sequence ID" value="NZ_BJCL01000006.1"/>
</dbReference>
<dbReference type="EMBL" id="BJCL01000006">
    <property type="protein sequence ID" value="GCL63506.1"/>
    <property type="molecule type" value="Genomic_DNA"/>
</dbReference>
<evidence type="ECO:0000256" key="3">
    <source>
        <dbReference type="ARBA" id="ARBA00015716"/>
    </source>
</evidence>
<evidence type="ECO:0000313" key="6">
    <source>
        <dbReference type="EMBL" id="GCL63506.1"/>
    </source>
</evidence>
<dbReference type="PANTHER" id="PTHR38099">
    <property type="entry name" value="LARGE RIBOSOMAL RNA SUBUNIT ACCUMULATION PROTEIN YCED"/>
    <property type="match status" value="1"/>
</dbReference>
<name>A0A480ARF7_9BURK</name>
<keyword evidence="4" id="KW-0690">Ribosome biogenesis</keyword>
<evidence type="ECO:0000256" key="4">
    <source>
        <dbReference type="ARBA" id="ARBA00022517"/>
    </source>
</evidence>
<evidence type="ECO:0000256" key="2">
    <source>
        <dbReference type="ARBA" id="ARBA00010740"/>
    </source>
</evidence>
<dbReference type="GO" id="GO:0005829">
    <property type="term" value="C:cytosol"/>
    <property type="evidence" value="ECO:0007669"/>
    <property type="project" value="TreeGrafter"/>
</dbReference>
<gene>
    <name evidence="6" type="ORF">AQPW35_25870</name>
</gene>
<comment type="similarity">
    <text evidence="2">Belongs to the DUF177 domain family.</text>
</comment>
<dbReference type="GO" id="GO:0042254">
    <property type="term" value="P:ribosome biogenesis"/>
    <property type="evidence" value="ECO:0007669"/>
    <property type="project" value="UniProtKB-KW"/>
</dbReference>
<protein>
    <recommendedName>
        <fullName evidence="3">Large ribosomal RNA subunit accumulation protein YceD</fullName>
    </recommendedName>
    <alternativeName>
        <fullName evidence="5">23S rRNA accumulation protein YceD</fullName>
    </alternativeName>
</protein>
<comment type="function">
    <text evidence="1">Plays a role in synthesis, processing and/or stability of 23S rRNA.</text>
</comment>
<sequence>MKRPHDALRLDVSAFIADAATLDGQWPGADLTRLAELQTPPQDTALPPVAWRAWGVRVPVTGGEAELWLHLQASAPVWLTCQRCLQPFTVPLAIDRRLRFVRGEAAAEALDAEIEDDVLALSKALDLRELVEDELLLDLPIVPRHDVCPQPLPVPLGEAPAPDDVPERENPFAALQRLKSSTSGG</sequence>
<keyword evidence="7" id="KW-1185">Reference proteome</keyword>
<evidence type="ECO:0000313" key="7">
    <source>
        <dbReference type="Proteomes" id="UP000301751"/>
    </source>
</evidence>
<dbReference type="InterPro" id="IPR039255">
    <property type="entry name" value="YceD_bac"/>
</dbReference>
<dbReference type="Pfam" id="PF02620">
    <property type="entry name" value="YceD"/>
    <property type="match status" value="1"/>
</dbReference>
<reference evidence="7" key="1">
    <citation type="submission" date="2019-03" db="EMBL/GenBank/DDBJ databases">
        <title>Aquabacterium pictum sp.nov., the first bacteriochlorophyll a-containing freshwater bacterium in the genus Aquabacterium of the class Betaproteobacteria.</title>
        <authorList>
            <person name="Hirose S."/>
            <person name="Tank M."/>
            <person name="Hara E."/>
            <person name="Tamaki H."/>
            <person name="Takaichi S."/>
            <person name="Haruta S."/>
            <person name="Hanada S."/>
        </authorList>
    </citation>
    <scope>NUCLEOTIDE SEQUENCE [LARGE SCALE GENOMIC DNA]</scope>
    <source>
        <strain evidence="7">W35</strain>
    </source>
</reference>
<dbReference type="InterPro" id="IPR003772">
    <property type="entry name" value="YceD"/>
</dbReference>
<dbReference type="OrthoDB" id="5297600at2"/>
<dbReference type="Proteomes" id="UP000301751">
    <property type="component" value="Unassembled WGS sequence"/>
</dbReference>
<organism evidence="6 7">
    <name type="scientific">Pseudaquabacterium pictum</name>
    <dbReference type="NCBI Taxonomy" id="2315236"/>
    <lineage>
        <taxon>Bacteria</taxon>
        <taxon>Pseudomonadati</taxon>
        <taxon>Pseudomonadota</taxon>
        <taxon>Betaproteobacteria</taxon>
        <taxon>Burkholderiales</taxon>
        <taxon>Sphaerotilaceae</taxon>
        <taxon>Pseudaquabacterium</taxon>
    </lineage>
</organism>
<proteinExistence type="inferred from homology"/>
<comment type="caution">
    <text evidence="6">The sequence shown here is derived from an EMBL/GenBank/DDBJ whole genome shotgun (WGS) entry which is preliminary data.</text>
</comment>
<evidence type="ECO:0000256" key="5">
    <source>
        <dbReference type="ARBA" id="ARBA00031841"/>
    </source>
</evidence>
<accession>A0A480ARF7</accession>
<dbReference type="PANTHER" id="PTHR38099:SF1">
    <property type="entry name" value="LARGE RIBOSOMAL RNA SUBUNIT ACCUMULATION PROTEIN YCED"/>
    <property type="match status" value="1"/>
</dbReference>
<dbReference type="AlphaFoldDB" id="A0A480ARF7"/>